<feature type="transmembrane region" description="Helical" evidence="2">
    <location>
        <begin position="12"/>
        <end position="29"/>
    </location>
</feature>
<dbReference type="EMBL" id="NQWI01000006">
    <property type="protein sequence ID" value="PDW04645.1"/>
    <property type="molecule type" value="Genomic_DNA"/>
</dbReference>
<protein>
    <submittedName>
        <fullName evidence="4">Transcriptional regulator</fullName>
    </submittedName>
</protein>
<reference evidence="5" key="1">
    <citation type="submission" date="2017-08" db="EMBL/GenBank/DDBJ databases">
        <authorList>
            <person name="Grouzdev D.S."/>
            <person name="Gaisin V.A."/>
            <person name="Rysina M.S."/>
            <person name="Gorlenko V.M."/>
        </authorList>
    </citation>
    <scope>NUCLEOTIDE SEQUENCE [LARGE SCALE GENOMIC DNA]</scope>
    <source>
        <strain evidence="5">Kir15-3F</strain>
    </source>
</reference>
<dbReference type="NCBIfam" id="TIGR00350">
    <property type="entry name" value="lytR_cpsA_psr"/>
    <property type="match status" value="1"/>
</dbReference>
<keyword evidence="5" id="KW-1185">Reference proteome</keyword>
<name>A0A2A6RNY1_9CHLR</name>
<dbReference type="OrthoDB" id="153585at2"/>
<dbReference type="AlphaFoldDB" id="A0A2A6RNY1"/>
<sequence>MPLSYRRLVTGASVTIGLLVVVMVLRLAFEWRQALADIDSMIVTPAVLDLSTEAQVASTEAAHNQGATSETTPFPTALPQVFITPAVEEPPPPLSQATLHILLLGTDARPDDLDPTRTDALVLVRIDRDRGQVSMLSLPRDLWVSYPTGGQGRINAAYPIGEVRFGAGGGAALAKSTVGRLLGVEVDYFMLINFRGFETLIDEIGGIRVDVPYEIYDPTYPTEDYGTMEVHFDAGPQILDAERALIYVRTRHADSDFGRNQRQQQVLMAIFERIRERGLLMQLTSIDNYTRAMRGYIQTDLSRGMMFELAGFARTLNSDNILRYAIDSRSIVELQEPATFEAHPQALARIMRQFKGEVITTASGN</sequence>
<gene>
    <name evidence="4" type="ORF">CJ255_02390</name>
</gene>
<dbReference type="Proteomes" id="UP000220527">
    <property type="component" value="Unassembled WGS sequence"/>
</dbReference>
<organism evidence="4 5">
    <name type="scientific">Candidatus Viridilinea mediisalina</name>
    <dbReference type="NCBI Taxonomy" id="2024553"/>
    <lineage>
        <taxon>Bacteria</taxon>
        <taxon>Bacillati</taxon>
        <taxon>Chloroflexota</taxon>
        <taxon>Chloroflexia</taxon>
        <taxon>Chloroflexales</taxon>
        <taxon>Chloroflexineae</taxon>
        <taxon>Oscillochloridaceae</taxon>
        <taxon>Candidatus Viridilinea</taxon>
    </lineage>
</organism>
<dbReference type="InterPro" id="IPR050922">
    <property type="entry name" value="LytR/CpsA/Psr_CW_biosynth"/>
</dbReference>
<dbReference type="PANTHER" id="PTHR33392:SF6">
    <property type="entry name" value="POLYISOPRENYL-TEICHOIC ACID--PEPTIDOGLYCAN TEICHOIC ACID TRANSFERASE TAGU"/>
    <property type="match status" value="1"/>
</dbReference>
<dbReference type="RefSeq" id="WP_097642502.1">
    <property type="nucleotide sequence ID" value="NZ_NQWI01000006.1"/>
</dbReference>
<accession>A0A2A6RNY1</accession>
<dbReference type="Gene3D" id="3.40.630.190">
    <property type="entry name" value="LCP protein"/>
    <property type="match status" value="1"/>
</dbReference>
<dbReference type="InterPro" id="IPR004474">
    <property type="entry name" value="LytR_CpsA_psr"/>
</dbReference>
<keyword evidence="2" id="KW-0472">Membrane</keyword>
<dbReference type="Pfam" id="PF03816">
    <property type="entry name" value="LytR_cpsA_psr"/>
    <property type="match status" value="1"/>
</dbReference>
<feature type="domain" description="Cell envelope-related transcriptional attenuator" evidence="3">
    <location>
        <begin position="117"/>
        <end position="275"/>
    </location>
</feature>
<evidence type="ECO:0000313" key="4">
    <source>
        <dbReference type="EMBL" id="PDW04645.1"/>
    </source>
</evidence>
<proteinExistence type="inferred from homology"/>
<comment type="similarity">
    <text evidence="1">Belongs to the LytR/CpsA/Psr (LCP) family.</text>
</comment>
<dbReference type="PANTHER" id="PTHR33392">
    <property type="entry name" value="POLYISOPRENYL-TEICHOIC ACID--PEPTIDOGLYCAN TEICHOIC ACID TRANSFERASE TAGU"/>
    <property type="match status" value="1"/>
</dbReference>
<evidence type="ECO:0000259" key="3">
    <source>
        <dbReference type="Pfam" id="PF03816"/>
    </source>
</evidence>
<evidence type="ECO:0000256" key="1">
    <source>
        <dbReference type="ARBA" id="ARBA00006068"/>
    </source>
</evidence>
<evidence type="ECO:0000313" key="5">
    <source>
        <dbReference type="Proteomes" id="UP000220527"/>
    </source>
</evidence>
<keyword evidence="2" id="KW-0812">Transmembrane</keyword>
<comment type="caution">
    <text evidence="4">The sequence shown here is derived from an EMBL/GenBank/DDBJ whole genome shotgun (WGS) entry which is preliminary data.</text>
</comment>
<keyword evidence="2" id="KW-1133">Transmembrane helix</keyword>
<evidence type="ECO:0000256" key="2">
    <source>
        <dbReference type="SAM" id="Phobius"/>
    </source>
</evidence>